<dbReference type="AlphaFoldDB" id="A0A7C4FI81"/>
<dbReference type="InterPro" id="IPR042452">
    <property type="entry name" value="ZPR1_Znf1/2"/>
</dbReference>
<gene>
    <name evidence="2" type="ORF">ENV14_08825</name>
</gene>
<dbReference type="SMART" id="SM00709">
    <property type="entry name" value="Zpr1"/>
    <property type="match status" value="1"/>
</dbReference>
<feature type="domain" description="Zinc finger ZPR1-type" evidence="1">
    <location>
        <begin position="21"/>
        <end position="168"/>
    </location>
</feature>
<proteinExistence type="predicted"/>
<evidence type="ECO:0000259" key="1">
    <source>
        <dbReference type="SMART" id="SM00709"/>
    </source>
</evidence>
<dbReference type="Gene3D" id="2.20.25.420">
    <property type="entry name" value="ZPR1, zinc finger domain"/>
    <property type="match status" value="1"/>
</dbReference>
<accession>A0A7C4FI81</accession>
<comment type="caution">
    <text evidence="2">The sequence shown here is derived from an EMBL/GenBank/DDBJ whole genome shotgun (WGS) entry which is preliminary data.</text>
</comment>
<organism evidence="2">
    <name type="scientific">Ignisphaera aggregans</name>
    <dbReference type="NCBI Taxonomy" id="334771"/>
    <lineage>
        <taxon>Archaea</taxon>
        <taxon>Thermoproteota</taxon>
        <taxon>Thermoprotei</taxon>
        <taxon>Desulfurococcales</taxon>
        <taxon>Desulfurococcaceae</taxon>
        <taxon>Ignisphaera</taxon>
    </lineage>
</organism>
<dbReference type="InterPro" id="IPR004457">
    <property type="entry name" value="Znf_ZPR1"/>
</dbReference>
<dbReference type="GO" id="GO:0008270">
    <property type="term" value="F:zinc ion binding"/>
    <property type="evidence" value="ECO:0007669"/>
    <property type="project" value="InterPro"/>
</dbReference>
<evidence type="ECO:0000313" key="2">
    <source>
        <dbReference type="EMBL" id="HGI88469.1"/>
    </source>
</evidence>
<protein>
    <recommendedName>
        <fullName evidence="1">Zinc finger ZPR1-type domain-containing protein</fullName>
    </recommendedName>
</protein>
<sequence length="185" mass="20478">MHQVPTMNSAQNLESTKLGSSTCPVCGSNIDIYLHIYRAPLNESIAILTIKCEKCGFKSSSILTINASMTYNCIKLKIEQPEDLNTLLYIGENVDIEVPDMDIYVSSSQLSIGNIVTADAIMLYIIDSLKELCNSNPADNRCKKLHDMEHQITLGKIADKVEIILKSSGGIGILKRYRDGNYDLC</sequence>
<name>A0A7C4FI81_9CREN</name>
<dbReference type="EMBL" id="DTFF01000080">
    <property type="protein sequence ID" value="HGI88469.1"/>
    <property type="molecule type" value="Genomic_DNA"/>
</dbReference>
<dbReference type="Pfam" id="PF03367">
    <property type="entry name" value="Zn_ribbon_ZPR1"/>
    <property type="match status" value="1"/>
</dbReference>
<reference evidence="2" key="1">
    <citation type="journal article" date="2020" name="mSystems">
        <title>Genome- and Community-Level Interaction Insights into Carbon Utilization and Element Cycling Functions of Hydrothermarchaeota in Hydrothermal Sediment.</title>
        <authorList>
            <person name="Zhou Z."/>
            <person name="Liu Y."/>
            <person name="Xu W."/>
            <person name="Pan J."/>
            <person name="Luo Z.H."/>
            <person name="Li M."/>
        </authorList>
    </citation>
    <scope>NUCLEOTIDE SEQUENCE [LARGE SCALE GENOMIC DNA]</scope>
    <source>
        <strain evidence="2">SpSt-732</strain>
    </source>
</reference>